<accession>A0AAV2DTS9</accession>
<dbReference type="FunFam" id="3.40.630.30:FF:000116">
    <property type="entry name" value="Putative N-acetyltransferase HLS1"/>
    <property type="match status" value="1"/>
</dbReference>
<gene>
    <name evidence="2" type="ORF">LTRI10_LOCUS18596</name>
</gene>
<dbReference type="Pfam" id="PF00583">
    <property type="entry name" value="Acetyltransf_1"/>
    <property type="match status" value="1"/>
</dbReference>
<dbReference type="Gene3D" id="3.40.630.30">
    <property type="match status" value="1"/>
</dbReference>
<reference evidence="2 3" key="1">
    <citation type="submission" date="2024-04" db="EMBL/GenBank/DDBJ databases">
        <authorList>
            <person name="Fracassetti M."/>
        </authorList>
    </citation>
    <scope>NUCLEOTIDE SEQUENCE [LARGE SCALE GENOMIC DNA]</scope>
</reference>
<dbReference type="Proteomes" id="UP001497516">
    <property type="component" value="Chromosome 3"/>
</dbReference>
<protein>
    <recommendedName>
        <fullName evidence="1">N-acetyltransferase domain-containing protein</fullName>
    </recommendedName>
</protein>
<keyword evidence="3" id="KW-1185">Reference proteome</keyword>
<organism evidence="2 3">
    <name type="scientific">Linum trigynum</name>
    <dbReference type="NCBI Taxonomy" id="586398"/>
    <lineage>
        <taxon>Eukaryota</taxon>
        <taxon>Viridiplantae</taxon>
        <taxon>Streptophyta</taxon>
        <taxon>Embryophyta</taxon>
        <taxon>Tracheophyta</taxon>
        <taxon>Spermatophyta</taxon>
        <taxon>Magnoliopsida</taxon>
        <taxon>eudicotyledons</taxon>
        <taxon>Gunneridae</taxon>
        <taxon>Pentapetalae</taxon>
        <taxon>rosids</taxon>
        <taxon>fabids</taxon>
        <taxon>Malpighiales</taxon>
        <taxon>Linaceae</taxon>
        <taxon>Linum</taxon>
    </lineage>
</organism>
<dbReference type="InterPro" id="IPR000182">
    <property type="entry name" value="GNAT_dom"/>
</dbReference>
<dbReference type="CDD" id="cd04301">
    <property type="entry name" value="NAT_SF"/>
    <property type="match status" value="1"/>
</dbReference>
<name>A0AAV2DTS9_9ROSI</name>
<dbReference type="PANTHER" id="PTHR47370:SF6">
    <property type="entry name" value="N-ACETYLTRANSFERASE HLS1-RELATED"/>
    <property type="match status" value="1"/>
</dbReference>
<dbReference type="AlphaFoldDB" id="A0AAV2DTS9"/>
<proteinExistence type="predicted"/>
<evidence type="ECO:0000313" key="2">
    <source>
        <dbReference type="EMBL" id="CAL1376897.1"/>
    </source>
</evidence>
<feature type="domain" description="N-acetyltransferase" evidence="1">
    <location>
        <begin position="22"/>
        <end position="193"/>
    </location>
</feature>
<dbReference type="EMBL" id="OZ034816">
    <property type="protein sequence ID" value="CAL1376897.1"/>
    <property type="molecule type" value="Genomic_DNA"/>
</dbReference>
<dbReference type="PROSITE" id="PS51186">
    <property type="entry name" value="GNAT"/>
    <property type="match status" value="1"/>
</dbReference>
<dbReference type="PANTHER" id="PTHR47370">
    <property type="entry name" value="ACYL-COA N-ACYLTRANSFERASES (NAT) SUPERFAMILY PROTEIN"/>
    <property type="match status" value="1"/>
</dbReference>
<dbReference type="InterPro" id="IPR052810">
    <property type="entry name" value="Plant_NAT"/>
</dbReference>
<sequence length="420" mass="46972">MTTRVAAVEEMTAERKGLAAAVAVREFDAERDTAAVEEMERRCEIGQRGKPSLVTDLMGDPICRVRHFPLHVMMVAEYGEGSKEIVGVVRACIKTVSRGNSSSKNGYAANYVRLAYILGLRVSPTHRRLGIGARLVHKVEEWSKQNGAEYAYMATDCTNQPSINLFTGKFSYTKFRTPAMLVQPVHAHRKSIPSSVAIIRLTPQTAGLIYRRAFSTKNAEFVPQDIDSILSNKLNMGTFMAVPKSYIDTNNNTTLKSPLESFAIMSIWNTKDVFKMQVKGASRLNRACCVGSRWLDSRLPCLRLPSIDPKVFREFGVHVMYGLHMEGEGADGLMRALCRFAHNVARDDDGCGGLVCEVGPRDPVRNVVPHWRRFSWEQDIWCIKRLRKEVHDHVDGGCEPSDWATSSGSSPVIFVDPRDF</sequence>
<dbReference type="InterPro" id="IPR016181">
    <property type="entry name" value="Acyl_CoA_acyltransferase"/>
</dbReference>
<evidence type="ECO:0000313" key="3">
    <source>
        <dbReference type="Proteomes" id="UP001497516"/>
    </source>
</evidence>
<evidence type="ECO:0000259" key="1">
    <source>
        <dbReference type="PROSITE" id="PS51186"/>
    </source>
</evidence>
<dbReference type="GO" id="GO:0016747">
    <property type="term" value="F:acyltransferase activity, transferring groups other than amino-acyl groups"/>
    <property type="evidence" value="ECO:0007669"/>
    <property type="project" value="InterPro"/>
</dbReference>
<dbReference type="SUPFAM" id="SSF55729">
    <property type="entry name" value="Acyl-CoA N-acyltransferases (Nat)"/>
    <property type="match status" value="1"/>
</dbReference>